<dbReference type="RefSeq" id="WP_004328965.1">
    <property type="nucleotide sequence ID" value="NZ_JADMQG010000028.1"/>
</dbReference>
<dbReference type="AlphaFoldDB" id="A0A1Y4INV1"/>
<dbReference type="GeneID" id="73803250"/>
<accession>A0A1Y4INV1</accession>
<organism evidence="2 3">
    <name type="scientific">Parabacteroides distasonis</name>
    <dbReference type="NCBI Taxonomy" id="823"/>
    <lineage>
        <taxon>Bacteria</taxon>
        <taxon>Pseudomonadati</taxon>
        <taxon>Bacteroidota</taxon>
        <taxon>Bacteroidia</taxon>
        <taxon>Bacteroidales</taxon>
        <taxon>Tannerellaceae</taxon>
        <taxon>Parabacteroides</taxon>
    </lineage>
</organism>
<protein>
    <recommendedName>
        <fullName evidence="4">DUF3987 domain-containing protein</fullName>
    </recommendedName>
</protein>
<dbReference type="InterPro" id="IPR025048">
    <property type="entry name" value="DUF3987"/>
</dbReference>
<gene>
    <name evidence="2" type="ORF">B5F32_03205</name>
</gene>
<sequence length="471" mass="53469">MCDMATGRLELCNRIRMEAEDIERTGFPLEVLPQTVQSVILDMATYENYKIEFTATAMLSAVSAALGGAYRIRIKGDWQSSGALYVILVGRPGLGKTPPLEAAYRPIRKRDYALFKVYEAELEAWKAAGENGKRPVLKRTVVSDFTPESLLLTHHHNPRSVVILVDEIMGMFNSANRYTNGQLIEQLLTAWSGGALDVTRVNSPVPVHIEHPCINIIGTTQTKRVHELLKKGFEENGLLDRILFVMPKSPKLSSWKNRDDDGERTSLAAARWENILNKVLALDYDTEAEEKIPHVLSMDGEAREYFFSWWNRKVERINRIEDDAEVDSREMKHPAHVARLALIIQVLRHASGESHLQFIDVSSVKAAIRLNDYFEESYTRIRSFVANDTCEDPPKVLLSMLPDTFDTKTAIIIGKERQCVSERTVMNYLKELCHSRLLRKSKAGHYEKIMYDKSGKSNENNNESSPRNCNG</sequence>
<reference evidence="3" key="1">
    <citation type="submission" date="2017-04" db="EMBL/GenBank/DDBJ databases">
        <title>Function of individual gut microbiota members based on whole genome sequencing of pure cultures obtained from chicken caecum.</title>
        <authorList>
            <person name="Medvecky M."/>
            <person name="Cejkova D."/>
            <person name="Polansky O."/>
            <person name="Karasova D."/>
            <person name="Kubasova T."/>
            <person name="Cizek A."/>
            <person name="Rychlik I."/>
        </authorList>
    </citation>
    <scope>NUCLEOTIDE SEQUENCE [LARGE SCALE GENOMIC DNA]</scope>
    <source>
        <strain evidence="3">An199</strain>
    </source>
</reference>
<evidence type="ECO:0000256" key="1">
    <source>
        <dbReference type="SAM" id="MobiDB-lite"/>
    </source>
</evidence>
<name>A0A1Y4INV1_PARDI</name>
<dbReference type="Proteomes" id="UP000195950">
    <property type="component" value="Unassembled WGS sequence"/>
</dbReference>
<evidence type="ECO:0000313" key="2">
    <source>
        <dbReference type="EMBL" id="OUP22008.1"/>
    </source>
</evidence>
<dbReference type="EMBL" id="NFJX01000002">
    <property type="protein sequence ID" value="OUP22008.1"/>
    <property type="molecule type" value="Genomic_DNA"/>
</dbReference>
<dbReference type="Pfam" id="PF13148">
    <property type="entry name" value="DUF3987"/>
    <property type="match status" value="2"/>
</dbReference>
<evidence type="ECO:0008006" key="4">
    <source>
        <dbReference type="Google" id="ProtNLM"/>
    </source>
</evidence>
<feature type="region of interest" description="Disordered" evidence="1">
    <location>
        <begin position="450"/>
        <end position="471"/>
    </location>
</feature>
<evidence type="ECO:0000313" key="3">
    <source>
        <dbReference type="Proteomes" id="UP000195950"/>
    </source>
</evidence>
<comment type="caution">
    <text evidence="2">The sequence shown here is derived from an EMBL/GenBank/DDBJ whole genome shotgun (WGS) entry which is preliminary data.</text>
</comment>
<proteinExistence type="predicted"/>